<evidence type="ECO:0000313" key="9">
    <source>
        <dbReference type="Proteomes" id="UP000050795"/>
    </source>
</evidence>
<dbReference type="WBParaSite" id="TREG1_5250.1">
    <property type="protein sequence ID" value="TREG1_5250.1"/>
    <property type="gene ID" value="TREG1_5250"/>
</dbReference>
<evidence type="ECO:0000256" key="7">
    <source>
        <dbReference type="SAM" id="MobiDB-lite"/>
    </source>
</evidence>
<dbReference type="SMART" id="SM00129">
    <property type="entry name" value="KISc"/>
    <property type="match status" value="1"/>
</dbReference>
<evidence type="ECO:0000256" key="4">
    <source>
        <dbReference type="ARBA" id="ARBA00023212"/>
    </source>
</evidence>
<keyword evidence="4" id="KW-0963">Cytoplasm</keyword>
<dbReference type="Pfam" id="PF16796">
    <property type="entry name" value="Microtub_bd"/>
    <property type="match status" value="1"/>
</dbReference>
<dbReference type="GO" id="GO:0007018">
    <property type="term" value="P:microtubule-based movement"/>
    <property type="evidence" value="ECO:0007669"/>
    <property type="project" value="InterPro"/>
</dbReference>
<keyword evidence="5" id="KW-0505">Motor protein</keyword>
<keyword evidence="9" id="KW-1185">Reference proteome</keyword>
<dbReference type="InterPro" id="IPR027640">
    <property type="entry name" value="Kinesin-like_fam"/>
</dbReference>
<feature type="compositionally biased region" description="Low complexity" evidence="7">
    <location>
        <begin position="1172"/>
        <end position="1189"/>
    </location>
</feature>
<accession>A0AA85JXB5</accession>
<dbReference type="PANTHER" id="PTHR47972">
    <property type="entry name" value="KINESIN-LIKE PROTEIN KLP-3"/>
    <property type="match status" value="1"/>
</dbReference>
<dbReference type="InterPro" id="IPR036961">
    <property type="entry name" value="Kinesin_motor_dom_sf"/>
</dbReference>
<evidence type="ECO:0000259" key="8">
    <source>
        <dbReference type="PROSITE" id="PS50067"/>
    </source>
</evidence>
<keyword evidence="2 5" id="KW-0547">Nucleotide-binding</keyword>
<dbReference type="GO" id="GO:0008017">
    <property type="term" value="F:microtubule binding"/>
    <property type="evidence" value="ECO:0007669"/>
    <property type="project" value="InterPro"/>
</dbReference>
<feature type="coiled-coil region" evidence="6">
    <location>
        <begin position="651"/>
        <end position="678"/>
    </location>
</feature>
<dbReference type="Pfam" id="PF00225">
    <property type="entry name" value="Kinesin"/>
    <property type="match status" value="1"/>
</dbReference>
<proteinExistence type="inferred from homology"/>
<comment type="similarity">
    <text evidence="5">Belongs to the TRAFAC class myosin-kinesin ATPase superfamily. Kinesin family.</text>
</comment>
<reference evidence="10" key="2">
    <citation type="submission" date="2023-11" db="UniProtKB">
        <authorList>
            <consortium name="WormBaseParasite"/>
        </authorList>
    </citation>
    <scope>IDENTIFICATION</scope>
</reference>
<evidence type="ECO:0000256" key="2">
    <source>
        <dbReference type="ARBA" id="ARBA00022741"/>
    </source>
</evidence>
<protein>
    <submittedName>
        <fullName evidence="10">Kinesin motor domain-containing protein</fullName>
    </submittedName>
</protein>
<evidence type="ECO:0000256" key="6">
    <source>
        <dbReference type="SAM" id="Coils"/>
    </source>
</evidence>
<keyword evidence="3 5" id="KW-0067">ATP-binding</keyword>
<dbReference type="PANTHER" id="PTHR47972:SF65">
    <property type="entry name" value="KINESIN-LIKE PROTEIN"/>
    <property type="match status" value="1"/>
</dbReference>
<dbReference type="GO" id="GO:0015630">
    <property type="term" value="C:microtubule cytoskeleton"/>
    <property type="evidence" value="ECO:0007669"/>
    <property type="project" value="TreeGrafter"/>
</dbReference>
<dbReference type="InterPro" id="IPR001752">
    <property type="entry name" value="Kinesin_motor_dom"/>
</dbReference>
<reference evidence="9" key="1">
    <citation type="submission" date="2022-06" db="EMBL/GenBank/DDBJ databases">
        <authorList>
            <person name="Berger JAMES D."/>
            <person name="Berger JAMES D."/>
        </authorList>
    </citation>
    <scope>NUCLEOTIDE SEQUENCE [LARGE SCALE GENOMIC DNA]</scope>
</reference>
<name>A0AA85JXB5_TRIRE</name>
<dbReference type="AlphaFoldDB" id="A0AA85JXB5"/>
<dbReference type="Gene3D" id="3.40.850.10">
    <property type="entry name" value="Kinesin motor domain"/>
    <property type="match status" value="1"/>
</dbReference>
<evidence type="ECO:0000313" key="10">
    <source>
        <dbReference type="WBParaSite" id="TREG1_5250.1"/>
    </source>
</evidence>
<dbReference type="InterPro" id="IPR027417">
    <property type="entry name" value="P-loop_NTPase"/>
</dbReference>
<feature type="binding site" evidence="5">
    <location>
        <begin position="842"/>
        <end position="849"/>
    </location>
    <ligand>
        <name>ATP</name>
        <dbReference type="ChEBI" id="CHEBI:30616"/>
    </ligand>
</feature>
<keyword evidence="6" id="KW-0175">Coiled coil</keyword>
<dbReference type="PRINTS" id="PR00380">
    <property type="entry name" value="KINESINHEAVY"/>
</dbReference>
<dbReference type="GO" id="GO:0005524">
    <property type="term" value="F:ATP binding"/>
    <property type="evidence" value="ECO:0007669"/>
    <property type="project" value="UniProtKB-UniRule"/>
</dbReference>
<comment type="subcellular location">
    <subcellularLocation>
        <location evidence="1">Cytoplasm</location>
        <location evidence="1">Cytoskeleton</location>
    </subcellularLocation>
</comment>
<keyword evidence="4" id="KW-0206">Cytoskeleton</keyword>
<dbReference type="GO" id="GO:0003777">
    <property type="term" value="F:microtubule motor activity"/>
    <property type="evidence" value="ECO:0007669"/>
    <property type="project" value="InterPro"/>
</dbReference>
<organism evidence="9 10">
    <name type="scientific">Trichobilharzia regenti</name>
    <name type="common">Nasal bird schistosome</name>
    <dbReference type="NCBI Taxonomy" id="157069"/>
    <lineage>
        <taxon>Eukaryota</taxon>
        <taxon>Metazoa</taxon>
        <taxon>Spiralia</taxon>
        <taxon>Lophotrochozoa</taxon>
        <taxon>Platyhelminthes</taxon>
        <taxon>Trematoda</taxon>
        <taxon>Digenea</taxon>
        <taxon>Strigeidida</taxon>
        <taxon>Schistosomatoidea</taxon>
        <taxon>Schistosomatidae</taxon>
        <taxon>Trichobilharzia</taxon>
    </lineage>
</organism>
<dbReference type="Proteomes" id="UP000050795">
    <property type="component" value="Unassembled WGS sequence"/>
</dbReference>
<sequence length="1248" mass="143081">MMMTSSTEKNIHSPSLCSSCSLTEKYYFESAVQGMVFNISKDENPLHMDNSEIISDNPGDEEDGIYDYVMNEEYRQKEQQNEELINHTKSFDCSNDNKESTVPKEDLKISLNQKKLISTQWDEMKPYSTSDHNDGEDISSEIGVDIYNVDGQSRLVCNISTSEETPLSFPLVKAYYCDSSGTGRCSYVSRIPSQDMDNYVAIDNDENKYVLSNSLDKKTVYDQEAQNENSPSINYIKEKSLHRCVSQSAISDCKSSVKLDSHCGYSSSYNPLKIPSSVLSWPMPVPFRLLTSHTTHPALEITSLFKYRINYPFLVQWVQTLLHIYLKWRTGEKIPDNSAIQNARQSVNHFLELVIKKKIYKSKRNYKRLVEVNGDKYNTTDNLHDAEAVPNENLRCSILNLILDGEIENPEIFENQLWKRRYYNLLNAVDFVYKDYQLLHYVCREGLFDYVSCNPNTSSDSNYKWHDGGNVDKNTEKMANHALTGSDPIGYLAYKITQLLLLEKKSKSTGGQNNLNQWPCCLSISVAFLSDIIAQSRILRNDLEHRLAIHDRLVYVLGQARDQRTKLRLHMHKQNEIITELTHKLNLNQQKINQLSAPITGSVDIPSSVRKDNFSSAITSPFIDTEYPPNELMTSDSPKSLYTFNKKDGQQDNDRQKLLELEQKVIELQHQIASFERVLKEEEAYRKRIHNYIQELVGNIRVFCRLRPGNNNTKFKNTTSGYENVKSSFSVQKNYLSVNSNDKLLFCTETIRDYIRKQQQCQQQNQINSSGLFNNLKSIPGVGVNGISPSGVAFLTHTNIPRCFIFDHVFGPEAQQKDIFNEIEDLIISSLDGYNVCIMAYGQTGSGKTYTMMGTKEEPGVNRRAIKHLFDSCYKRRHWKYTITMSMVEIYQEDVYDLLSNDISISVNSNDNGHRENSNERKTDPSVGIISRSITKLNRSNKKLSKSSRPLLPWNTWINTVSTQHSKSRYTLYNQQQSRQRNSVRILTNETDELIFKNLKEHLITSEDEMLYYLEKAEKQRHVGCTQLNISSSRSHLIILLKVHGENHLHNITSHGALTLADLAGSENVTKSGSTGERFLEAACINKSLSSLGRVFDALRRQQKPTYRESKLTYLLKPNLSGDSKCLLLVTLRTEPEHAEETWRAIHFGQSALQVVPGRQRDSRNRHHQHYHYQYQHSHPSNNHHQSINTPSSTNISLHINSGLMSPASLLSSVRAGQNDKLASVKKRRTLLSHSIYSTDLEKRKTWK</sequence>
<evidence type="ECO:0000256" key="3">
    <source>
        <dbReference type="ARBA" id="ARBA00022840"/>
    </source>
</evidence>
<dbReference type="PROSITE" id="PS50067">
    <property type="entry name" value="KINESIN_MOTOR_2"/>
    <property type="match status" value="1"/>
</dbReference>
<evidence type="ECO:0000256" key="5">
    <source>
        <dbReference type="PROSITE-ProRule" id="PRU00283"/>
    </source>
</evidence>
<feature type="domain" description="Kinesin motor" evidence="8">
    <location>
        <begin position="699"/>
        <end position="1155"/>
    </location>
</feature>
<feature type="region of interest" description="Disordered" evidence="7">
    <location>
        <begin position="1158"/>
        <end position="1195"/>
    </location>
</feature>
<evidence type="ECO:0000256" key="1">
    <source>
        <dbReference type="ARBA" id="ARBA00004245"/>
    </source>
</evidence>
<dbReference type="SUPFAM" id="SSF52540">
    <property type="entry name" value="P-loop containing nucleoside triphosphate hydrolases"/>
    <property type="match status" value="1"/>
</dbReference>
<dbReference type="InterPro" id="IPR031852">
    <property type="entry name" value="Vik1/Cik1_MT-bd"/>
</dbReference>